<comment type="subcellular location">
    <subcellularLocation>
        <location evidence="2">Membrane</location>
    </subcellularLocation>
</comment>
<dbReference type="RefSeq" id="WP_092471706.1">
    <property type="nucleotide sequence ID" value="NZ_FOOX01000008.1"/>
</dbReference>
<dbReference type="Pfam" id="PF00512">
    <property type="entry name" value="HisKA"/>
    <property type="match status" value="1"/>
</dbReference>
<dbReference type="InterPro" id="IPR036097">
    <property type="entry name" value="HisK_dim/P_sf"/>
</dbReference>
<organism evidence="9 10">
    <name type="scientific">Desulfotruncus arcticus DSM 17038</name>
    <dbReference type="NCBI Taxonomy" id="1121424"/>
    <lineage>
        <taxon>Bacteria</taxon>
        <taxon>Bacillati</taxon>
        <taxon>Bacillota</taxon>
        <taxon>Clostridia</taxon>
        <taxon>Eubacteriales</taxon>
        <taxon>Desulfallaceae</taxon>
        <taxon>Desulfotruncus</taxon>
    </lineage>
</organism>
<dbReference type="Gene3D" id="1.10.287.130">
    <property type="match status" value="1"/>
</dbReference>
<dbReference type="Proteomes" id="UP000199337">
    <property type="component" value="Unassembled WGS sequence"/>
</dbReference>
<gene>
    <name evidence="9" type="ORF">SAMN05660649_02510</name>
</gene>
<dbReference type="Pfam" id="PF02518">
    <property type="entry name" value="HATPase_c"/>
    <property type="match status" value="1"/>
</dbReference>
<sequence>MNIHKEVRQSTSDNSLFENITQMWLEILAGLSHDMRTPLSSIKGYATTLLREDVSWDVETQREFLKIIIEETDFLESLISKLLESTTLSWKGEIELNKKPISLPQMIKRILNDAIYQNKQHTFHVLIPEPFPLVNADALLIERVLRNLIENAVKYSMANTLLVIKGEITFDEVIISIADQGIGIDEEHLNMLFEKFFRVNNGTDEQNKGLGLGLPMARQIIISHGGRIWAKSKPNEGAIFYFSLPY</sequence>
<dbReference type="SMART" id="SM00388">
    <property type="entry name" value="HisKA"/>
    <property type="match status" value="1"/>
</dbReference>
<comment type="catalytic activity">
    <reaction evidence="1">
        <text>ATP + protein L-histidine = ADP + protein N-phospho-L-histidine.</text>
        <dbReference type="EC" id="2.7.13.3"/>
    </reaction>
</comment>
<dbReference type="InterPro" id="IPR004358">
    <property type="entry name" value="Sig_transdc_His_kin-like_C"/>
</dbReference>
<evidence type="ECO:0000259" key="8">
    <source>
        <dbReference type="PROSITE" id="PS50109"/>
    </source>
</evidence>
<name>A0A1I2U556_9FIRM</name>
<dbReference type="AlphaFoldDB" id="A0A1I2U556"/>
<dbReference type="InterPro" id="IPR050351">
    <property type="entry name" value="BphY/WalK/GraS-like"/>
</dbReference>
<dbReference type="Gene3D" id="3.30.565.10">
    <property type="entry name" value="Histidine kinase-like ATPase, C-terminal domain"/>
    <property type="match status" value="1"/>
</dbReference>
<keyword evidence="7" id="KW-0902">Two-component regulatory system</keyword>
<dbReference type="SUPFAM" id="SSF47384">
    <property type="entry name" value="Homodimeric domain of signal transducing histidine kinase"/>
    <property type="match status" value="1"/>
</dbReference>
<dbReference type="InterPro" id="IPR003661">
    <property type="entry name" value="HisK_dim/P_dom"/>
</dbReference>
<dbReference type="SMART" id="SM00387">
    <property type="entry name" value="HATPase_c"/>
    <property type="match status" value="1"/>
</dbReference>
<dbReference type="EC" id="2.7.13.3" evidence="3"/>
<feature type="domain" description="Histidine kinase" evidence="8">
    <location>
        <begin position="30"/>
        <end position="246"/>
    </location>
</feature>
<dbReference type="CDD" id="cd00075">
    <property type="entry name" value="HATPase"/>
    <property type="match status" value="1"/>
</dbReference>
<dbReference type="FunFam" id="3.30.565.10:FF:000006">
    <property type="entry name" value="Sensor histidine kinase WalK"/>
    <property type="match status" value="1"/>
</dbReference>
<protein>
    <recommendedName>
        <fullName evidence="3">histidine kinase</fullName>
        <ecNumber evidence="3">2.7.13.3</ecNumber>
    </recommendedName>
</protein>
<dbReference type="STRING" id="341036.SAMN05660649_02510"/>
<dbReference type="InterPro" id="IPR036890">
    <property type="entry name" value="HATPase_C_sf"/>
</dbReference>
<evidence type="ECO:0000256" key="5">
    <source>
        <dbReference type="ARBA" id="ARBA00022679"/>
    </source>
</evidence>
<dbReference type="GO" id="GO:0016036">
    <property type="term" value="P:cellular response to phosphate starvation"/>
    <property type="evidence" value="ECO:0007669"/>
    <property type="project" value="TreeGrafter"/>
</dbReference>
<dbReference type="GO" id="GO:0005886">
    <property type="term" value="C:plasma membrane"/>
    <property type="evidence" value="ECO:0007669"/>
    <property type="project" value="TreeGrafter"/>
</dbReference>
<dbReference type="GO" id="GO:0000155">
    <property type="term" value="F:phosphorelay sensor kinase activity"/>
    <property type="evidence" value="ECO:0007669"/>
    <property type="project" value="InterPro"/>
</dbReference>
<dbReference type="InterPro" id="IPR003594">
    <property type="entry name" value="HATPase_dom"/>
</dbReference>
<evidence type="ECO:0000256" key="6">
    <source>
        <dbReference type="ARBA" id="ARBA00022777"/>
    </source>
</evidence>
<dbReference type="InterPro" id="IPR005467">
    <property type="entry name" value="His_kinase_dom"/>
</dbReference>
<evidence type="ECO:0000313" key="10">
    <source>
        <dbReference type="Proteomes" id="UP000199337"/>
    </source>
</evidence>
<dbReference type="OrthoDB" id="9792991at2"/>
<proteinExistence type="predicted"/>
<reference evidence="10" key="1">
    <citation type="submission" date="2016-10" db="EMBL/GenBank/DDBJ databases">
        <authorList>
            <person name="Varghese N."/>
            <person name="Submissions S."/>
        </authorList>
    </citation>
    <scope>NUCLEOTIDE SEQUENCE [LARGE SCALE GENOMIC DNA]</scope>
    <source>
        <strain evidence="10">DSM 17038</strain>
    </source>
</reference>
<dbReference type="PANTHER" id="PTHR45453:SF1">
    <property type="entry name" value="PHOSPHATE REGULON SENSOR PROTEIN PHOR"/>
    <property type="match status" value="1"/>
</dbReference>
<evidence type="ECO:0000256" key="1">
    <source>
        <dbReference type="ARBA" id="ARBA00000085"/>
    </source>
</evidence>
<dbReference type="SUPFAM" id="SSF55874">
    <property type="entry name" value="ATPase domain of HSP90 chaperone/DNA topoisomerase II/histidine kinase"/>
    <property type="match status" value="1"/>
</dbReference>
<evidence type="ECO:0000256" key="4">
    <source>
        <dbReference type="ARBA" id="ARBA00022553"/>
    </source>
</evidence>
<evidence type="ECO:0000256" key="2">
    <source>
        <dbReference type="ARBA" id="ARBA00004370"/>
    </source>
</evidence>
<keyword evidence="5" id="KW-0808">Transferase</keyword>
<dbReference type="CDD" id="cd00082">
    <property type="entry name" value="HisKA"/>
    <property type="match status" value="1"/>
</dbReference>
<keyword evidence="4" id="KW-0597">Phosphoprotein</keyword>
<dbReference type="PROSITE" id="PS50109">
    <property type="entry name" value="HIS_KIN"/>
    <property type="match status" value="1"/>
</dbReference>
<accession>A0A1I2U556</accession>
<keyword evidence="6 9" id="KW-0418">Kinase</keyword>
<evidence type="ECO:0000256" key="3">
    <source>
        <dbReference type="ARBA" id="ARBA00012438"/>
    </source>
</evidence>
<keyword evidence="10" id="KW-1185">Reference proteome</keyword>
<dbReference type="PANTHER" id="PTHR45453">
    <property type="entry name" value="PHOSPHATE REGULON SENSOR PROTEIN PHOR"/>
    <property type="match status" value="1"/>
</dbReference>
<dbReference type="EMBL" id="FOOX01000008">
    <property type="protein sequence ID" value="SFG72282.1"/>
    <property type="molecule type" value="Genomic_DNA"/>
</dbReference>
<evidence type="ECO:0000256" key="7">
    <source>
        <dbReference type="ARBA" id="ARBA00023012"/>
    </source>
</evidence>
<dbReference type="PRINTS" id="PR00344">
    <property type="entry name" value="BCTRLSENSOR"/>
</dbReference>
<dbReference type="GO" id="GO:0004721">
    <property type="term" value="F:phosphoprotein phosphatase activity"/>
    <property type="evidence" value="ECO:0007669"/>
    <property type="project" value="TreeGrafter"/>
</dbReference>
<evidence type="ECO:0000313" key="9">
    <source>
        <dbReference type="EMBL" id="SFG72282.1"/>
    </source>
</evidence>